<feature type="transmembrane region" description="Helical" evidence="2">
    <location>
        <begin position="91"/>
        <end position="108"/>
    </location>
</feature>
<dbReference type="EMBL" id="FRAI01000017">
    <property type="protein sequence ID" value="SHK12187.1"/>
    <property type="molecule type" value="Genomic_DNA"/>
</dbReference>
<keyword evidence="2" id="KW-0472">Membrane</keyword>
<keyword evidence="5" id="KW-1185">Reference proteome</keyword>
<dbReference type="SUPFAM" id="SSF54001">
    <property type="entry name" value="Cysteine proteinases"/>
    <property type="match status" value="1"/>
</dbReference>
<proteinExistence type="predicted"/>
<dbReference type="STRING" id="1120989.SAMN02745227_01567"/>
<dbReference type="GO" id="GO:0006508">
    <property type="term" value="P:proteolysis"/>
    <property type="evidence" value="ECO:0007669"/>
    <property type="project" value="UniProtKB-KW"/>
</dbReference>
<dbReference type="InterPro" id="IPR038765">
    <property type="entry name" value="Papain-like_cys_pep_sf"/>
</dbReference>
<dbReference type="InterPro" id="IPR002931">
    <property type="entry name" value="Transglutaminase-like"/>
</dbReference>
<dbReference type="InterPro" id="IPR052901">
    <property type="entry name" value="Bact_TGase-like"/>
</dbReference>
<feature type="transmembrane region" description="Helical" evidence="2">
    <location>
        <begin position="144"/>
        <end position="164"/>
    </location>
</feature>
<evidence type="ECO:0000259" key="3">
    <source>
        <dbReference type="SMART" id="SM00460"/>
    </source>
</evidence>
<sequence length="686" mass="80194">MNPLMLKYMWYFVFLIGLNGYLDHFYGIFHGIILSLIFIGIDFFLKSKKINLTVKTLIILIFVFNHIGFNFPNIFRTIYFDFYYLFYAEFQYVKVTPFLLNVIFFLIFRKLYISKNTSNPLYILGIFLGGSLLLSLSLLQGTKFSLLTIFYIFIGITLIIFNNLDQSTIKITSDSFLFTLFLSILIIIIGIWSIDAQVVTSWEEVKNYFSGGFGSGGREIELELPYFSYNSDDSRLGGPIQLKDTPVLRVFSDRALYLRGESRYIYTGKGWSKDIISRQQVSVNNIPFERYQGIEYQQLEVEIEILEGSYPLLFAPYGTTKFSNLPSESLELVNGNDFLLNYYLHPGARYSLQYNFPSYPPNYLRENYPYPDDFPLKEYTGLPDDLPQNIIELAQNLTAPYTNNYDKAFALQRYFRSREFSYNLEVPYPPENMDFVEHFLEIKEGYCVHFSTAFVVMARSVGIPVRWVKGYFTGNRLSQGEYLVREEHAHAWAEVYFPQVGWVIFETTPGYGIGRPQEREGDGENPPLDSDNIDPMEPIDDDGGINGPPQGEGDGKEKFFKKTLSILIVFLCVLGWYIVLWYKEKKISVKERIILLYNNLLFKLKILGFKKLAGETPREFLFREEMFKDLNYFHYLTFTFEKIYYGDTKGEKGEYDNIKKGRGKFIYNLLKRMFLPYKEQKTKHEL</sequence>
<dbReference type="Pfam" id="PF01841">
    <property type="entry name" value="Transglut_core"/>
    <property type="match status" value="1"/>
</dbReference>
<keyword evidence="2" id="KW-0812">Transmembrane</keyword>
<dbReference type="GO" id="GO:0008233">
    <property type="term" value="F:peptidase activity"/>
    <property type="evidence" value="ECO:0007669"/>
    <property type="project" value="UniProtKB-KW"/>
</dbReference>
<dbReference type="Gene3D" id="3.10.620.30">
    <property type="match status" value="1"/>
</dbReference>
<dbReference type="RefSeq" id="WP_072907689.1">
    <property type="nucleotide sequence ID" value="NZ_FRAI01000017.1"/>
</dbReference>
<feature type="transmembrane region" description="Helical" evidence="2">
    <location>
        <begin position="57"/>
        <end position="79"/>
    </location>
</feature>
<feature type="transmembrane region" description="Helical" evidence="2">
    <location>
        <begin position="120"/>
        <end position="138"/>
    </location>
</feature>
<dbReference type="SMART" id="SM00460">
    <property type="entry name" value="TGc"/>
    <property type="match status" value="1"/>
</dbReference>
<keyword evidence="4" id="KW-0645">Protease</keyword>
<evidence type="ECO:0000256" key="2">
    <source>
        <dbReference type="SAM" id="Phobius"/>
    </source>
</evidence>
<dbReference type="Proteomes" id="UP000243547">
    <property type="component" value="Unassembled WGS sequence"/>
</dbReference>
<feature type="transmembrane region" description="Helical" evidence="2">
    <location>
        <begin position="28"/>
        <end position="45"/>
    </location>
</feature>
<keyword evidence="2" id="KW-1133">Transmembrane helix</keyword>
<feature type="transmembrane region" description="Helical" evidence="2">
    <location>
        <begin position="564"/>
        <end position="582"/>
    </location>
</feature>
<keyword evidence="4" id="KW-0378">Hydrolase</keyword>
<protein>
    <submittedName>
        <fullName evidence="4">Transglutaminase-like enzyme, putative cysteine protease</fullName>
    </submittedName>
</protein>
<feature type="transmembrane region" description="Helical" evidence="2">
    <location>
        <begin position="176"/>
        <end position="194"/>
    </location>
</feature>
<dbReference type="PANTHER" id="PTHR42736">
    <property type="entry name" value="PROTEIN-GLUTAMINE GAMMA-GLUTAMYLTRANSFERASE"/>
    <property type="match status" value="1"/>
</dbReference>
<name>A0A1M6PWB3_9FIRM</name>
<dbReference type="PANTHER" id="PTHR42736:SF1">
    <property type="entry name" value="PROTEIN-GLUTAMINE GAMMA-GLUTAMYLTRANSFERASE"/>
    <property type="match status" value="1"/>
</dbReference>
<reference evidence="5" key="1">
    <citation type="submission" date="2016-11" db="EMBL/GenBank/DDBJ databases">
        <authorList>
            <person name="Varghese N."/>
            <person name="Submissions S."/>
        </authorList>
    </citation>
    <scope>NUCLEOTIDE SEQUENCE [LARGE SCALE GENOMIC DNA]</scope>
    <source>
        <strain evidence="5">DSM 14826</strain>
    </source>
</reference>
<feature type="region of interest" description="Disordered" evidence="1">
    <location>
        <begin position="514"/>
        <end position="552"/>
    </location>
</feature>
<gene>
    <name evidence="4" type="ORF">SAMN02745227_01567</name>
</gene>
<evidence type="ECO:0000313" key="4">
    <source>
        <dbReference type="EMBL" id="SHK12187.1"/>
    </source>
</evidence>
<evidence type="ECO:0000256" key="1">
    <source>
        <dbReference type="SAM" id="MobiDB-lite"/>
    </source>
</evidence>
<organism evidence="4 5">
    <name type="scientific">Anaerobranca californiensis DSM 14826</name>
    <dbReference type="NCBI Taxonomy" id="1120989"/>
    <lineage>
        <taxon>Bacteria</taxon>
        <taxon>Bacillati</taxon>
        <taxon>Bacillota</taxon>
        <taxon>Clostridia</taxon>
        <taxon>Eubacteriales</taxon>
        <taxon>Proteinivoracaceae</taxon>
        <taxon>Anaerobranca</taxon>
    </lineage>
</organism>
<feature type="domain" description="Transglutaminase-like" evidence="3">
    <location>
        <begin position="439"/>
        <end position="509"/>
    </location>
</feature>
<feature type="compositionally biased region" description="Acidic residues" evidence="1">
    <location>
        <begin position="531"/>
        <end position="543"/>
    </location>
</feature>
<accession>A0A1M6PWB3</accession>
<evidence type="ECO:0000313" key="5">
    <source>
        <dbReference type="Proteomes" id="UP000243547"/>
    </source>
</evidence>
<dbReference type="OrthoDB" id="9804872at2"/>
<dbReference type="AlphaFoldDB" id="A0A1M6PWB3"/>